<feature type="compositionally biased region" description="Basic and acidic residues" evidence="1">
    <location>
        <begin position="490"/>
        <end position="505"/>
    </location>
</feature>
<dbReference type="Pfam" id="PF09994">
    <property type="entry name" value="T6SS_Tle1-like_cat"/>
    <property type="match status" value="1"/>
</dbReference>
<feature type="region of interest" description="Disordered" evidence="1">
    <location>
        <begin position="669"/>
        <end position="691"/>
    </location>
</feature>
<feature type="region of interest" description="Disordered" evidence="1">
    <location>
        <begin position="490"/>
        <end position="532"/>
    </location>
</feature>
<dbReference type="Proteomes" id="UP001455709">
    <property type="component" value="Unassembled WGS sequence"/>
</dbReference>
<dbReference type="PANTHER" id="PTHR33840">
    <property type="match status" value="1"/>
</dbReference>
<accession>A0ABV0F8Z9</accession>
<evidence type="ECO:0000259" key="2">
    <source>
        <dbReference type="Pfam" id="PF09994"/>
    </source>
</evidence>
<keyword evidence="5" id="KW-1185">Reference proteome</keyword>
<evidence type="ECO:0000313" key="4">
    <source>
        <dbReference type="EMBL" id="MEO2216561.1"/>
    </source>
</evidence>
<organism evidence="4 5">
    <name type="scientific">Chromobacterium vaccinii</name>
    <dbReference type="NCBI Taxonomy" id="1108595"/>
    <lineage>
        <taxon>Bacteria</taxon>
        <taxon>Pseudomonadati</taxon>
        <taxon>Pseudomonadota</taxon>
        <taxon>Betaproteobacteria</taxon>
        <taxon>Neisseriales</taxon>
        <taxon>Chromobacteriaceae</taxon>
        <taxon>Chromobacterium</taxon>
    </lineage>
</organism>
<proteinExistence type="predicted"/>
<dbReference type="InterPro" id="IPR054388">
    <property type="entry name" value="Tle1-like_C"/>
</dbReference>
<dbReference type="InterPro" id="IPR018712">
    <property type="entry name" value="Tle1-like_cat"/>
</dbReference>
<protein>
    <submittedName>
        <fullName evidence="4">DUF2235 domain-containing protein</fullName>
    </submittedName>
</protein>
<dbReference type="PANTHER" id="PTHR33840:SF1">
    <property type="entry name" value="TLE1 PHOSPHOLIPASE DOMAIN-CONTAINING PROTEIN"/>
    <property type="match status" value="1"/>
</dbReference>
<reference evidence="4 5" key="1">
    <citation type="submission" date="2024-05" db="EMBL/GenBank/DDBJ databases">
        <authorList>
            <person name="De Oliveira J.P."/>
            <person name="Noriler S.A."/>
            <person name="De Oliveira A.G."/>
            <person name="Sipoli D.S."/>
        </authorList>
    </citation>
    <scope>NUCLEOTIDE SEQUENCE [LARGE SCALE GENOMIC DNA]</scope>
    <source>
        <strain evidence="4 5">LABIM189</strain>
    </source>
</reference>
<feature type="domain" description="T6SS Phospholipase effector Tle1-like catalytic" evidence="2">
    <location>
        <begin position="249"/>
        <end position="355"/>
    </location>
</feature>
<dbReference type="Pfam" id="PF22137">
    <property type="entry name" value="T6SS_Tle1-like_C"/>
    <property type="match status" value="1"/>
</dbReference>
<dbReference type="RefSeq" id="WP_347370023.1">
    <property type="nucleotide sequence ID" value="NZ_JBDOJC010000001.1"/>
</dbReference>
<feature type="domain" description="T6SS Phospholipase effector Tle1-like C-terminal" evidence="3">
    <location>
        <begin position="418"/>
        <end position="662"/>
    </location>
</feature>
<evidence type="ECO:0000259" key="3">
    <source>
        <dbReference type="Pfam" id="PF22137"/>
    </source>
</evidence>
<gene>
    <name evidence="4" type="ORF">ABGV49_05765</name>
</gene>
<name>A0ABV0F8Z9_9NEIS</name>
<comment type="caution">
    <text evidence="4">The sequence shown here is derived from an EMBL/GenBank/DDBJ whole genome shotgun (WGS) entry which is preliminary data.</text>
</comment>
<sequence length="691" mass="77741">MQKISLAPAFPEHGHWPSDLNEVIKQRYAQQREIAAHCVDARGEGKPADCALVMNVSLFFDGTNNHGDSDDAADPLCSTNIRRLYHATVRGREAQKSGYFSDYIQGVGTRFPEIGEKKPLDGGLRYASGGDARIQWGITRLIRALHLATPLEPPSEEDMAKLVEGLQYQYEKREKGPTVKYETTPDERRALVKKALKDVLAEQQKPDHKPKILKIKLFVYGFSRGAAEARAFLWRLGELIEDGALASFPIEVKFVGLLDTVASVGLTELAPGAQGHQGWADGTMKLPSWLPADSCVHLVSAHEQRLCFPLDSVGTDAVGAYPASVKGEWVYPGMHSDVGGGYPPKDQGKALGGQPLLLSQFALQHLYSLAFASDAPLKINEDRLISPNSQQLQMLKSKEPWRFMEDSLKKLFDVDPVLAQRFNTWQTFSTKHLPASRKEEGPMEAIMRAQAAQINAWRIERFSGGLHGKGGQDQSHSDFYQYASKERQTPEWRVKEEKRIWDKQSGKGKTATPEPLLDEDKKPRLDESGKPIEWKPNLNKAYEPTLDKVQLDLGATDFTNDYLDRASLANKGNFVGVLTSILTSPSRLFSADKIMDEFPLLKRDSEALYADVVADKELMALYDDHVHDSRAWFMQSSLDKLEPGGTYWRYRTIFFTDDINNKQQLDKLPEVKAERERREREKEMKRMYSGG</sequence>
<evidence type="ECO:0000313" key="5">
    <source>
        <dbReference type="Proteomes" id="UP001455709"/>
    </source>
</evidence>
<dbReference type="EMBL" id="JBDOJC010000001">
    <property type="protein sequence ID" value="MEO2216561.1"/>
    <property type="molecule type" value="Genomic_DNA"/>
</dbReference>
<feature type="compositionally biased region" description="Basic and acidic residues" evidence="1">
    <location>
        <begin position="518"/>
        <end position="532"/>
    </location>
</feature>
<evidence type="ECO:0000256" key="1">
    <source>
        <dbReference type="SAM" id="MobiDB-lite"/>
    </source>
</evidence>